<feature type="transmembrane region" description="Helical" evidence="7">
    <location>
        <begin position="97"/>
        <end position="117"/>
    </location>
</feature>
<keyword evidence="3 7" id="KW-0812">Transmembrane</keyword>
<dbReference type="Gene3D" id="1.20.1540.10">
    <property type="entry name" value="Rhomboid-like"/>
    <property type="match status" value="1"/>
</dbReference>
<dbReference type="HOGENOM" id="CLU_055068_9_1_12"/>
<feature type="transmembrane region" description="Helical" evidence="7">
    <location>
        <begin position="150"/>
        <end position="174"/>
    </location>
</feature>
<feature type="transmembrane region" description="Helical" evidence="7">
    <location>
        <begin position="186"/>
        <end position="206"/>
    </location>
</feature>
<sequence>MSATGGWIFLARPGLCSALHPMAVLLVILLNLVVTLLFFQREDKHNFLFSPYAISQNEGYRGWIYAHFSHANWMHLLFNMITFYFFAPVIVEQMGPIFMLALYGVAGLASDLAVYAMRHKDPRYACLGASGSVSGILFASIILYPQMELYLMFIPIGIPGPVFAIAYLALSFYMARRGGDGVSHEAHIGGALAGLAVTAVMAPAGLQPLFAEIQRLLTF</sequence>
<dbReference type="GO" id="GO:0016020">
    <property type="term" value="C:membrane"/>
    <property type="evidence" value="ECO:0007669"/>
    <property type="project" value="UniProtKB-SubCell"/>
</dbReference>
<gene>
    <name evidence="9" type="ORF">Lepil_4214</name>
</gene>
<comment type="similarity">
    <text evidence="2">Belongs to the peptidase S54 family.</text>
</comment>
<dbReference type="Pfam" id="PF01694">
    <property type="entry name" value="Rhomboid"/>
    <property type="match status" value="1"/>
</dbReference>
<dbReference type="PANTHER" id="PTHR43731">
    <property type="entry name" value="RHOMBOID PROTEASE"/>
    <property type="match status" value="1"/>
</dbReference>
<feature type="domain" description="Peptidase S54 rhomboid" evidence="8">
    <location>
        <begin position="62"/>
        <end position="202"/>
    </location>
</feature>
<dbReference type="InterPro" id="IPR022764">
    <property type="entry name" value="Peptidase_S54_rhomboid_dom"/>
</dbReference>
<protein>
    <submittedName>
        <fullName evidence="9">Rhomboid family protein</fullName>
    </submittedName>
</protein>
<organism evidence="9 10">
    <name type="scientific">Leptonema illini DSM 21528</name>
    <dbReference type="NCBI Taxonomy" id="929563"/>
    <lineage>
        <taxon>Bacteria</taxon>
        <taxon>Pseudomonadati</taxon>
        <taxon>Spirochaetota</taxon>
        <taxon>Spirochaetia</taxon>
        <taxon>Leptospirales</taxon>
        <taxon>Leptospiraceae</taxon>
        <taxon>Leptonema</taxon>
    </lineage>
</organism>
<dbReference type="AlphaFoldDB" id="H2CLT1"/>
<dbReference type="SUPFAM" id="SSF144091">
    <property type="entry name" value="Rhomboid-like"/>
    <property type="match status" value="1"/>
</dbReference>
<evidence type="ECO:0000256" key="2">
    <source>
        <dbReference type="ARBA" id="ARBA00009045"/>
    </source>
</evidence>
<name>H2CLT1_9LEPT</name>
<dbReference type="GO" id="GO:0004252">
    <property type="term" value="F:serine-type endopeptidase activity"/>
    <property type="evidence" value="ECO:0007669"/>
    <property type="project" value="InterPro"/>
</dbReference>
<evidence type="ECO:0000256" key="4">
    <source>
        <dbReference type="ARBA" id="ARBA00022801"/>
    </source>
</evidence>
<dbReference type="PANTHER" id="PTHR43731:SF14">
    <property type="entry name" value="PRESENILIN-ASSOCIATED RHOMBOID-LIKE PROTEIN, MITOCHONDRIAL"/>
    <property type="match status" value="1"/>
</dbReference>
<accession>H2CLT1</accession>
<comment type="subcellular location">
    <subcellularLocation>
        <location evidence="1">Membrane</location>
        <topology evidence="1">Multi-pass membrane protein</topology>
    </subcellularLocation>
</comment>
<evidence type="ECO:0000259" key="8">
    <source>
        <dbReference type="Pfam" id="PF01694"/>
    </source>
</evidence>
<evidence type="ECO:0000256" key="5">
    <source>
        <dbReference type="ARBA" id="ARBA00022989"/>
    </source>
</evidence>
<evidence type="ECO:0000256" key="6">
    <source>
        <dbReference type="ARBA" id="ARBA00023136"/>
    </source>
</evidence>
<dbReference type="InterPro" id="IPR050925">
    <property type="entry name" value="Rhomboid_protease_S54"/>
</dbReference>
<evidence type="ECO:0000256" key="1">
    <source>
        <dbReference type="ARBA" id="ARBA00004141"/>
    </source>
</evidence>
<evidence type="ECO:0000256" key="7">
    <source>
        <dbReference type="SAM" id="Phobius"/>
    </source>
</evidence>
<dbReference type="InterPro" id="IPR035952">
    <property type="entry name" value="Rhomboid-like_sf"/>
</dbReference>
<dbReference type="STRING" id="183.GCA_002009735_03725"/>
<dbReference type="Proteomes" id="UP000005737">
    <property type="component" value="Unassembled WGS sequence"/>
</dbReference>
<evidence type="ECO:0000313" key="10">
    <source>
        <dbReference type="Proteomes" id="UP000005737"/>
    </source>
</evidence>
<keyword evidence="4" id="KW-0378">Hydrolase</keyword>
<reference evidence="9 10" key="1">
    <citation type="submission" date="2011-10" db="EMBL/GenBank/DDBJ databases">
        <title>The Improved High-Quality Draft genome of Leptonema illini DSM 21528.</title>
        <authorList>
            <consortium name="US DOE Joint Genome Institute (JGI-PGF)"/>
            <person name="Lucas S."/>
            <person name="Copeland A."/>
            <person name="Lapidus A."/>
            <person name="Glavina del Rio T."/>
            <person name="Dalin E."/>
            <person name="Tice H."/>
            <person name="Bruce D."/>
            <person name="Goodwin L."/>
            <person name="Pitluck S."/>
            <person name="Peters L."/>
            <person name="Mikhailova N."/>
            <person name="Held B."/>
            <person name="Kyrpides N."/>
            <person name="Mavromatis K."/>
            <person name="Ivanova N."/>
            <person name="Markowitz V."/>
            <person name="Cheng J.-F."/>
            <person name="Hugenholtz P."/>
            <person name="Woyke T."/>
            <person name="Wu D."/>
            <person name="Gronow S."/>
            <person name="Wellnitz S."/>
            <person name="Brambilla E.-M."/>
            <person name="Klenk H.-P."/>
            <person name="Eisen J.A."/>
        </authorList>
    </citation>
    <scope>NUCLEOTIDE SEQUENCE [LARGE SCALE GENOMIC DNA]</scope>
    <source>
        <strain evidence="9 10">DSM 21528</strain>
    </source>
</reference>
<feature type="transmembrane region" description="Helical" evidence="7">
    <location>
        <begin position="73"/>
        <end position="91"/>
    </location>
</feature>
<evidence type="ECO:0000313" key="9">
    <source>
        <dbReference type="EMBL" id="EHQ04692.1"/>
    </source>
</evidence>
<dbReference type="EMBL" id="JH597775">
    <property type="protein sequence ID" value="EHQ04692.1"/>
    <property type="molecule type" value="Genomic_DNA"/>
</dbReference>
<proteinExistence type="inferred from homology"/>
<feature type="transmembrane region" description="Helical" evidence="7">
    <location>
        <begin position="20"/>
        <end position="39"/>
    </location>
</feature>
<keyword evidence="10" id="KW-1185">Reference proteome</keyword>
<keyword evidence="5 7" id="KW-1133">Transmembrane helix</keyword>
<keyword evidence="6 7" id="KW-0472">Membrane</keyword>
<feature type="transmembrane region" description="Helical" evidence="7">
    <location>
        <begin position="124"/>
        <end position="144"/>
    </location>
</feature>
<evidence type="ECO:0000256" key="3">
    <source>
        <dbReference type="ARBA" id="ARBA00022692"/>
    </source>
</evidence>